<keyword evidence="6" id="KW-0378">Hydrolase</keyword>
<dbReference type="SMART" id="SM00382">
    <property type="entry name" value="AAA"/>
    <property type="match status" value="1"/>
</dbReference>
<evidence type="ECO:0000259" key="5">
    <source>
        <dbReference type="PROSITE" id="PS50893"/>
    </source>
</evidence>
<sequence length="223" mass="25108">MNIISVKNLKFSYGEDQVFSDINFDVSKGDFVSIIGSNGAGKSTLIKLLLGELSPTEGEIKLLGQNIKNFNQWTKIGYISQSGLSYQRFFPASAEEVVRANLYSQIGLFRFPKGEHNQKTKNALEMVGMQEYSKSLIGSMSGGQRQKILLARALVSNPEVMILDEPTTGVDEKSSYSFYELLSDLNKNNRLTIIMITHDIKRTYKFVTKTMLLEDRVLKEVNN</sequence>
<dbReference type="InterPro" id="IPR050153">
    <property type="entry name" value="Metal_Ion_Import_ABC"/>
</dbReference>
<protein>
    <submittedName>
        <fullName evidence="6">Zinc transport system ATP-binding protein</fullName>
        <ecNumber evidence="6">3.6.3.-</ecNumber>
    </submittedName>
</protein>
<keyword evidence="7" id="KW-1185">Reference proteome</keyword>
<dbReference type="EMBL" id="JAGGJX010000006">
    <property type="protein sequence ID" value="MBP1856004.1"/>
    <property type="molecule type" value="Genomic_DNA"/>
</dbReference>
<dbReference type="SUPFAM" id="SSF52540">
    <property type="entry name" value="P-loop containing nucleoside triphosphate hydrolases"/>
    <property type="match status" value="1"/>
</dbReference>
<gene>
    <name evidence="6" type="ORF">J2Z43_002406</name>
</gene>
<keyword evidence="3" id="KW-0547">Nucleotide-binding</keyword>
<dbReference type="Gene3D" id="3.40.50.300">
    <property type="entry name" value="P-loop containing nucleotide triphosphate hydrolases"/>
    <property type="match status" value="1"/>
</dbReference>
<evidence type="ECO:0000256" key="1">
    <source>
        <dbReference type="ARBA" id="ARBA00005417"/>
    </source>
</evidence>
<dbReference type="Pfam" id="PF00005">
    <property type="entry name" value="ABC_tran"/>
    <property type="match status" value="1"/>
</dbReference>
<dbReference type="RefSeq" id="WP_209457381.1">
    <property type="nucleotide sequence ID" value="NZ_BAAACS010000016.1"/>
</dbReference>
<evidence type="ECO:0000313" key="6">
    <source>
        <dbReference type="EMBL" id="MBP1856004.1"/>
    </source>
</evidence>
<dbReference type="CDD" id="cd03235">
    <property type="entry name" value="ABC_Metallic_Cations"/>
    <property type="match status" value="1"/>
</dbReference>
<comment type="caution">
    <text evidence="6">The sequence shown here is derived from an EMBL/GenBank/DDBJ whole genome shotgun (WGS) entry which is preliminary data.</text>
</comment>
<name>A0ABS4EDI7_9FIRM</name>
<organism evidence="6 7">
    <name type="scientific">Metaclostridioides mangenotii</name>
    <dbReference type="NCBI Taxonomy" id="1540"/>
    <lineage>
        <taxon>Bacteria</taxon>
        <taxon>Bacillati</taxon>
        <taxon>Bacillota</taxon>
        <taxon>Clostridia</taxon>
        <taxon>Peptostreptococcales</taxon>
        <taxon>Peptostreptococcaceae</taxon>
        <taxon>Metaclostridioides</taxon>
    </lineage>
</organism>
<comment type="similarity">
    <text evidence="1">Belongs to the ABC transporter superfamily.</text>
</comment>
<dbReference type="PROSITE" id="PS00211">
    <property type="entry name" value="ABC_TRANSPORTER_1"/>
    <property type="match status" value="1"/>
</dbReference>
<evidence type="ECO:0000256" key="4">
    <source>
        <dbReference type="ARBA" id="ARBA00022840"/>
    </source>
</evidence>
<evidence type="ECO:0000256" key="3">
    <source>
        <dbReference type="ARBA" id="ARBA00022741"/>
    </source>
</evidence>
<dbReference type="PROSITE" id="PS50893">
    <property type="entry name" value="ABC_TRANSPORTER_2"/>
    <property type="match status" value="1"/>
</dbReference>
<dbReference type="PANTHER" id="PTHR42734">
    <property type="entry name" value="METAL TRANSPORT SYSTEM ATP-BINDING PROTEIN TM_0124-RELATED"/>
    <property type="match status" value="1"/>
</dbReference>
<dbReference type="InterPro" id="IPR027417">
    <property type="entry name" value="P-loop_NTPase"/>
</dbReference>
<dbReference type="InterPro" id="IPR003439">
    <property type="entry name" value="ABC_transporter-like_ATP-bd"/>
</dbReference>
<dbReference type="InterPro" id="IPR017871">
    <property type="entry name" value="ABC_transporter-like_CS"/>
</dbReference>
<dbReference type="EC" id="3.6.3.-" evidence="6"/>
<evidence type="ECO:0000256" key="2">
    <source>
        <dbReference type="ARBA" id="ARBA00022448"/>
    </source>
</evidence>
<dbReference type="GO" id="GO:0005524">
    <property type="term" value="F:ATP binding"/>
    <property type="evidence" value="ECO:0007669"/>
    <property type="project" value="UniProtKB-KW"/>
</dbReference>
<evidence type="ECO:0000313" key="7">
    <source>
        <dbReference type="Proteomes" id="UP000767291"/>
    </source>
</evidence>
<keyword evidence="2" id="KW-0813">Transport</keyword>
<dbReference type="GO" id="GO:0016787">
    <property type="term" value="F:hydrolase activity"/>
    <property type="evidence" value="ECO:0007669"/>
    <property type="project" value="UniProtKB-KW"/>
</dbReference>
<accession>A0ABS4EDI7</accession>
<keyword evidence="4 6" id="KW-0067">ATP-binding</keyword>
<reference evidence="6 7" key="1">
    <citation type="submission" date="2021-03" db="EMBL/GenBank/DDBJ databases">
        <title>Genomic Encyclopedia of Type Strains, Phase IV (KMG-IV): sequencing the most valuable type-strain genomes for metagenomic binning, comparative biology and taxonomic classification.</title>
        <authorList>
            <person name="Goeker M."/>
        </authorList>
    </citation>
    <scope>NUCLEOTIDE SEQUENCE [LARGE SCALE GENOMIC DNA]</scope>
    <source>
        <strain evidence="6 7">DSM 1289</strain>
    </source>
</reference>
<dbReference type="Proteomes" id="UP000767291">
    <property type="component" value="Unassembled WGS sequence"/>
</dbReference>
<feature type="domain" description="ABC transporter" evidence="5">
    <location>
        <begin position="4"/>
        <end position="223"/>
    </location>
</feature>
<dbReference type="InterPro" id="IPR003593">
    <property type="entry name" value="AAA+_ATPase"/>
</dbReference>
<dbReference type="PANTHER" id="PTHR42734:SF17">
    <property type="entry name" value="METAL TRANSPORT SYSTEM ATP-BINDING PROTEIN TM_0124-RELATED"/>
    <property type="match status" value="1"/>
</dbReference>
<proteinExistence type="inferred from homology"/>